<keyword evidence="1" id="KW-0175">Coiled coil</keyword>
<sequence length="249" mass="26758">MAPTVTHGAALRRATKAINAIEELEEQEENINKAKNLPSAFAGAAKAFPVAKEVLQCIAASLKDKTKLEPGNPDNDEHLETLKQLLDETRGKAEDLYGLFERVLPEDKKSCEERYQQIATPTTTVEKLTLAILQDLLEAAQLPLPLVDAMTLKVLQEAIKDVQRLEPSIKAPEKGAITFHNSGSGTQIAHAGQGDVYHNPGNGPQIGGKMGNIYFGAVPMGHTSPSEPSSRASTPVTTSRKSWLSSGGK</sequence>
<dbReference type="EMBL" id="MU866044">
    <property type="protein sequence ID" value="KAK4441944.1"/>
    <property type="molecule type" value="Genomic_DNA"/>
</dbReference>
<evidence type="ECO:0000313" key="4">
    <source>
        <dbReference type="EMBL" id="KAK4441944.1"/>
    </source>
</evidence>
<dbReference type="AlphaFoldDB" id="A0AAV9FYU5"/>
<comment type="caution">
    <text evidence="4">The sequence shown here is derived from an EMBL/GenBank/DDBJ whole genome shotgun (WGS) entry which is preliminary data.</text>
</comment>
<organism evidence="4 5">
    <name type="scientific">Podospora aff. communis PSN243</name>
    <dbReference type="NCBI Taxonomy" id="3040156"/>
    <lineage>
        <taxon>Eukaryota</taxon>
        <taxon>Fungi</taxon>
        <taxon>Dikarya</taxon>
        <taxon>Ascomycota</taxon>
        <taxon>Pezizomycotina</taxon>
        <taxon>Sordariomycetes</taxon>
        <taxon>Sordariomycetidae</taxon>
        <taxon>Sordariales</taxon>
        <taxon>Podosporaceae</taxon>
        <taxon>Podospora</taxon>
    </lineage>
</organism>
<feature type="coiled-coil region" evidence="1">
    <location>
        <begin position="7"/>
        <end position="37"/>
    </location>
</feature>
<gene>
    <name evidence="4" type="ORF">QBC34DRAFT_42733</name>
</gene>
<accession>A0AAV9FYU5</accession>
<dbReference type="Proteomes" id="UP001321760">
    <property type="component" value="Unassembled WGS sequence"/>
</dbReference>
<evidence type="ECO:0000256" key="1">
    <source>
        <dbReference type="SAM" id="Coils"/>
    </source>
</evidence>
<name>A0AAV9FYU5_9PEZI</name>
<evidence type="ECO:0000259" key="3">
    <source>
        <dbReference type="Pfam" id="PF17107"/>
    </source>
</evidence>
<reference evidence="4" key="1">
    <citation type="journal article" date="2023" name="Mol. Phylogenet. Evol.">
        <title>Genome-scale phylogeny and comparative genomics of the fungal order Sordariales.</title>
        <authorList>
            <person name="Hensen N."/>
            <person name="Bonometti L."/>
            <person name="Westerberg I."/>
            <person name="Brannstrom I.O."/>
            <person name="Guillou S."/>
            <person name="Cros-Aarteil S."/>
            <person name="Calhoun S."/>
            <person name="Haridas S."/>
            <person name="Kuo A."/>
            <person name="Mondo S."/>
            <person name="Pangilinan J."/>
            <person name="Riley R."/>
            <person name="LaButti K."/>
            <person name="Andreopoulos B."/>
            <person name="Lipzen A."/>
            <person name="Chen C."/>
            <person name="Yan M."/>
            <person name="Daum C."/>
            <person name="Ng V."/>
            <person name="Clum A."/>
            <person name="Steindorff A."/>
            <person name="Ohm R.A."/>
            <person name="Martin F."/>
            <person name="Silar P."/>
            <person name="Natvig D.O."/>
            <person name="Lalanne C."/>
            <person name="Gautier V."/>
            <person name="Ament-Velasquez S.L."/>
            <person name="Kruys A."/>
            <person name="Hutchinson M.I."/>
            <person name="Powell A.J."/>
            <person name="Barry K."/>
            <person name="Miller A.N."/>
            <person name="Grigoriev I.V."/>
            <person name="Debuchy R."/>
            <person name="Gladieux P."/>
            <person name="Hiltunen Thoren M."/>
            <person name="Johannesson H."/>
        </authorList>
    </citation>
    <scope>NUCLEOTIDE SEQUENCE</scope>
    <source>
        <strain evidence="4">PSN243</strain>
    </source>
</reference>
<keyword evidence="5" id="KW-1185">Reference proteome</keyword>
<evidence type="ECO:0000256" key="2">
    <source>
        <dbReference type="SAM" id="MobiDB-lite"/>
    </source>
</evidence>
<feature type="region of interest" description="Disordered" evidence="2">
    <location>
        <begin position="219"/>
        <end position="249"/>
    </location>
</feature>
<feature type="domain" description="NACHT-NTPase and P-loop NTPases N-terminal" evidence="3">
    <location>
        <begin position="16"/>
        <end position="136"/>
    </location>
</feature>
<reference evidence="4" key="2">
    <citation type="submission" date="2023-05" db="EMBL/GenBank/DDBJ databases">
        <authorList>
            <consortium name="Lawrence Berkeley National Laboratory"/>
            <person name="Steindorff A."/>
            <person name="Hensen N."/>
            <person name="Bonometti L."/>
            <person name="Westerberg I."/>
            <person name="Brannstrom I.O."/>
            <person name="Guillou S."/>
            <person name="Cros-Aarteil S."/>
            <person name="Calhoun S."/>
            <person name="Haridas S."/>
            <person name="Kuo A."/>
            <person name="Mondo S."/>
            <person name="Pangilinan J."/>
            <person name="Riley R."/>
            <person name="Labutti K."/>
            <person name="Andreopoulos B."/>
            <person name="Lipzen A."/>
            <person name="Chen C."/>
            <person name="Yanf M."/>
            <person name="Daum C."/>
            <person name="Ng V."/>
            <person name="Clum A."/>
            <person name="Ohm R."/>
            <person name="Martin F."/>
            <person name="Silar P."/>
            <person name="Natvig D."/>
            <person name="Lalanne C."/>
            <person name="Gautier V."/>
            <person name="Ament-Velasquez S.L."/>
            <person name="Kruys A."/>
            <person name="Hutchinson M.I."/>
            <person name="Powell A.J."/>
            <person name="Barry K."/>
            <person name="Miller A.N."/>
            <person name="Grigoriev I.V."/>
            <person name="Debuchy R."/>
            <person name="Gladieux P."/>
            <person name="Thoren M.H."/>
            <person name="Johannesson H."/>
        </authorList>
    </citation>
    <scope>NUCLEOTIDE SEQUENCE</scope>
    <source>
        <strain evidence="4">PSN243</strain>
    </source>
</reference>
<dbReference type="InterPro" id="IPR031352">
    <property type="entry name" value="SesA"/>
</dbReference>
<protein>
    <recommendedName>
        <fullName evidence="3">NACHT-NTPase and P-loop NTPases N-terminal domain-containing protein</fullName>
    </recommendedName>
</protein>
<evidence type="ECO:0000313" key="5">
    <source>
        <dbReference type="Proteomes" id="UP001321760"/>
    </source>
</evidence>
<feature type="compositionally biased region" description="Polar residues" evidence="2">
    <location>
        <begin position="223"/>
        <end position="249"/>
    </location>
</feature>
<proteinExistence type="predicted"/>
<dbReference type="Pfam" id="PF17107">
    <property type="entry name" value="SesA"/>
    <property type="match status" value="1"/>
</dbReference>